<dbReference type="InterPro" id="IPR029063">
    <property type="entry name" value="SAM-dependent_MTases_sf"/>
</dbReference>
<dbReference type="eggNOG" id="COG3315">
    <property type="taxonomic scope" value="Bacteria"/>
</dbReference>
<evidence type="ECO:0000313" key="4">
    <source>
        <dbReference type="EMBL" id="EJJ08559.1"/>
    </source>
</evidence>
<keyword evidence="6" id="KW-1185">Reference proteome</keyword>
<dbReference type="PANTHER" id="PTHR43619:SF2">
    <property type="entry name" value="S-ADENOSYL-L-METHIONINE-DEPENDENT METHYLTRANSFERASES SUPERFAMILY PROTEIN"/>
    <property type="match status" value="1"/>
</dbReference>
<accession>J1RVK4</accession>
<dbReference type="HOGENOM" id="CLU_069348_1_0_11"/>
<dbReference type="EMBL" id="CP072931">
    <property type="protein sequence ID" value="QTZ94951.1"/>
    <property type="molecule type" value="Genomic_DNA"/>
</dbReference>
<feature type="region of interest" description="Disordered" evidence="3">
    <location>
        <begin position="1"/>
        <end position="31"/>
    </location>
</feature>
<evidence type="ECO:0000313" key="6">
    <source>
        <dbReference type="Proteomes" id="UP000009036"/>
    </source>
</evidence>
<dbReference type="Gene3D" id="3.40.50.150">
    <property type="entry name" value="Vaccinia Virus protein VP39"/>
    <property type="match status" value="1"/>
</dbReference>
<dbReference type="PANTHER" id="PTHR43619">
    <property type="entry name" value="S-ADENOSYL-L-METHIONINE-DEPENDENT METHYLTRANSFERASE YKTD-RELATED"/>
    <property type="match status" value="1"/>
</dbReference>
<protein>
    <submittedName>
        <fullName evidence="5">Class I SAM-dependent methyltransferase</fullName>
        <ecNumber evidence="5">2.1.1.-</ecNumber>
    </submittedName>
    <submittedName>
        <fullName evidence="4">Putative methyl transferase</fullName>
    </submittedName>
</protein>
<feature type="compositionally biased region" description="Pro residues" evidence="3">
    <location>
        <begin position="15"/>
        <end position="25"/>
    </location>
</feature>
<dbReference type="GO" id="GO:0032259">
    <property type="term" value="P:methylation"/>
    <property type="evidence" value="ECO:0007669"/>
    <property type="project" value="UniProtKB-KW"/>
</dbReference>
<sequence length="315" mass="34329">MIEAVHTTGHEPSSPSIPRPTPPPDGDAAPRRVQADLTGVPETALWTLQHRAAEAARPDTVLPDPRAVQLMAELEFPFLERLGATRPWLAQAIALRALAFDGVVREFLAAHPDGTVVALGEGLETQFWRVDNGRARWVTVDLPDPLALRRRVLPHGSRQHLVACDARERRWTAQIDAARGVLVTAQGLLMYLQPAQATRLIGVCAEAFPGGTMVFDTVSRRFSARTRSGTRGLGGHRLPPMPWGMDAAERPQLRTAHPAIVEVCGIPLPAGRGLLGRLAPRLTALPLLRNDCPLLTRLRFDPAPALLPGRPRRPS</sequence>
<dbReference type="Pfam" id="PF04072">
    <property type="entry name" value="LCM"/>
    <property type="match status" value="1"/>
</dbReference>
<keyword evidence="1 5" id="KW-0489">Methyltransferase</keyword>
<evidence type="ECO:0000256" key="2">
    <source>
        <dbReference type="ARBA" id="ARBA00022679"/>
    </source>
</evidence>
<gene>
    <name evidence="4" type="ORF">SU9_02781</name>
    <name evidence="5" type="ORF">SU9_028765</name>
</gene>
<dbReference type="SUPFAM" id="SSF53335">
    <property type="entry name" value="S-adenosyl-L-methionine-dependent methyltransferases"/>
    <property type="match status" value="1"/>
</dbReference>
<dbReference type="PATRIC" id="fig|1160718.3.peg.573"/>
<keyword evidence="2 4" id="KW-0808">Transferase</keyword>
<dbReference type="EMBL" id="AJGV01000025">
    <property type="protein sequence ID" value="EJJ08559.1"/>
    <property type="molecule type" value="Genomic_DNA"/>
</dbReference>
<organism evidence="4">
    <name type="scientific">Streptomyces auratus AGR0001</name>
    <dbReference type="NCBI Taxonomy" id="1160718"/>
    <lineage>
        <taxon>Bacteria</taxon>
        <taxon>Bacillati</taxon>
        <taxon>Actinomycetota</taxon>
        <taxon>Actinomycetes</taxon>
        <taxon>Kitasatosporales</taxon>
        <taxon>Streptomycetaceae</taxon>
        <taxon>Streptomyces</taxon>
    </lineage>
</organism>
<name>J1RVK4_9ACTN</name>
<dbReference type="Proteomes" id="UP000009036">
    <property type="component" value="Chromosome"/>
</dbReference>
<dbReference type="AlphaFoldDB" id="J1RVK4"/>
<reference evidence="5" key="2">
    <citation type="submission" date="2021-04" db="EMBL/GenBank/DDBJ databases">
        <authorList>
            <person name="Wen M.-L."/>
            <person name="Han X.-L."/>
            <person name="Xiong J."/>
        </authorList>
    </citation>
    <scope>NUCLEOTIDE SEQUENCE</scope>
    <source>
        <strain evidence="5">AGR0001</strain>
    </source>
</reference>
<reference evidence="4" key="1">
    <citation type="journal article" date="2012" name="J. Bacteriol.">
        <title>Genome Sequence of Streptomyces auratus Strain AGR0001, a Phoslactomycin-Producing Actinomycete.</title>
        <authorList>
            <person name="Han X."/>
            <person name="Li M."/>
            <person name="Ding Z."/>
            <person name="Zhao J."/>
            <person name="Ji K."/>
            <person name="Wen M."/>
            <person name="Lu T."/>
        </authorList>
    </citation>
    <scope>NUCLEOTIDE SEQUENCE [LARGE SCALE GENOMIC DNA]</scope>
    <source>
        <strain evidence="4">AGR0001</strain>
    </source>
</reference>
<dbReference type="GO" id="GO:0008168">
    <property type="term" value="F:methyltransferase activity"/>
    <property type="evidence" value="ECO:0007669"/>
    <property type="project" value="UniProtKB-KW"/>
</dbReference>
<proteinExistence type="predicted"/>
<evidence type="ECO:0000256" key="3">
    <source>
        <dbReference type="SAM" id="MobiDB-lite"/>
    </source>
</evidence>
<dbReference type="EC" id="2.1.1.-" evidence="5"/>
<dbReference type="RefSeq" id="WP_006602142.1">
    <property type="nucleotide sequence ID" value="NZ_CP072931.1"/>
</dbReference>
<dbReference type="KEGG" id="sauh:SU9_028765"/>
<dbReference type="STRING" id="1160718.SU9_02781"/>
<evidence type="ECO:0000256" key="1">
    <source>
        <dbReference type="ARBA" id="ARBA00022603"/>
    </source>
</evidence>
<dbReference type="InterPro" id="IPR007213">
    <property type="entry name" value="Ppm1/Ppm2/Tcmp"/>
</dbReference>
<evidence type="ECO:0000313" key="5">
    <source>
        <dbReference type="EMBL" id="QTZ94951.1"/>
    </source>
</evidence>
<dbReference type="OrthoDB" id="9800233at2"/>